<sequence length="53" mass="5963">SDEFLLVPLPRELLTLDGRAPLVWQTEVLVKSLLPTRVYLHPAGVAWSSLHDL</sequence>
<name>A0A8S3ZGC5_9EUPU</name>
<feature type="non-terminal residue" evidence="1">
    <location>
        <position position="53"/>
    </location>
</feature>
<gene>
    <name evidence="1" type="ORF">CUNI_LOCUS11684</name>
</gene>
<accession>A0A8S3ZGC5</accession>
<dbReference type="OrthoDB" id="2016263at2759"/>
<keyword evidence="2" id="KW-1185">Reference proteome</keyword>
<dbReference type="AlphaFoldDB" id="A0A8S3ZGC5"/>
<organism evidence="1 2">
    <name type="scientific">Candidula unifasciata</name>
    <dbReference type="NCBI Taxonomy" id="100452"/>
    <lineage>
        <taxon>Eukaryota</taxon>
        <taxon>Metazoa</taxon>
        <taxon>Spiralia</taxon>
        <taxon>Lophotrochozoa</taxon>
        <taxon>Mollusca</taxon>
        <taxon>Gastropoda</taxon>
        <taxon>Heterobranchia</taxon>
        <taxon>Euthyneura</taxon>
        <taxon>Panpulmonata</taxon>
        <taxon>Eupulmonata</taxon>
        <taxon>Stylommatophora</taxon>
        <taxon>Helicina</taxon>
        <taxon>Helicoidea</taxon>
        <taxon>Geomitridae</taxon>
        <taxon>Candidula</taxon>
    </lineage>
</organism>
<dbReference type="Proteomes" id="UP000678393">
    <property type="component" value="Unassembled WGS sequence"/>
</dbReference>
<feature type="non-terminal residue" evidence="1">
    <location>
        <position position="1"/>
    </location>
</feature>
<comment type="caution">
    <text evidence="1">The sequence shown here is derived from an EMBL/GenBank/DDBJ whole genome shotgun (WGS) entry which is preliminary data.</text>
</comment>
<proteinExistence type="predicted"/>
<reference evidence="1" key="1">
    <citation type="submission" date="2021-04" db="EMBL/GenBank/DDBJ databases">
        <authorList>
            <consortium name="Molecular Ecology Group"/>
        </authorList>
    </citation>
    <scope>NUCLEOTIDE SEQUENCE</scope>
</reference>
<evidence type="ECO:0000313" key="1">
    <source>
        <dbReference type="EMBL" id="CAG5126126.1"/>
    </source>
</evidence>
<evidence type="ECO:0000313" key="2">
    <source>
        <dbReference type="Proteomes" id="UP000678393"/>
    </source>
</evidence>
<dbReference type="EMBL" id="CAJHNH020002258">
    <property type="protein sequence ID" value="CAG5126126.1"/>
    <property type="molecule type" value="Genomic_DNA"/>
</dbReference>
<protein>
    <submittedName>
        <fullName evidence="1">Uncharacterized protein</fullName>
    </submittedName>
</protein>